<reference evidence="3 5" key="1">
    <citation type="submission" date="2017-12" db="EMBL/GenBank/DDBJ databases">
        <authorList>
            <person name="Paulsen S."/>
            <person name="Gram L.K."/>
        </authorList>
    </citation>
    <scope>NUCLEOTIDE SEQUENCE [LARGE SCALE GENOMIC DNA]</scope>
    <source>
        <strain evidence="3 5">S2231</strain>
        <strain evidence="2">S2233</strain>
    </source>
</reference>
<gene>
    <name evidence="3" type="ORF">CWB96_07610</name>
    <name evidence="2" type="ORF">CWB97_00760</name>
</gene>
<feature type="region of interest" description="Disordered" evidence="1">
    <location>
        <begin position="1"/>
        <end position="52"/>
    </location>
</feature>
<evidence type="ECO:0000313" key="5">
    <source>
        <dbReference type="Proteomes" id="UP000307706"/>
    </source>
</evidence>
<evidence type="ECO:0000256" key="1">
    <source>
        <dbReference type="SAM" id="MobiDB-lite"/>
    </source>
</evidence>
<accession>A0A5S3XS45</accession>
<feature type="compositionally biased region" description="Basic residues" evidence="1">
    <location>
        <begin position="32"/>
        <end position="47"/>
    </location>
</feature>
<name>A0A5S3XS45_9GAMM</name>
<reference evidence="5" key="2">
    <citation type="submission" date="2019-06" db="EMBL/GenBank/DDBJ databases">
        <title>Co-occurence of chitin degradation, pigmentation and bioactivity in marine Pseudoalteromonas.</title>
        <authorList>
            <person name="Sonnenschein E.C."/>
            <person name="Bech P.K."/>
        </authorList>
    </citation>
    <scope>NUCLEOTIDE SEQUENCE [LARGE SCALE GENOMIC DNA]</scope>
    <source>
        <strain evidence="5">S2231</strain>
        <strain evidence="2">S2233</strain>
    </source>
</reference>
<evidence type="ECO:0000313" key="3">
    <source>
        <dbReference type="EMBL" id="TMP60241.1"/>
    </source>
</evidence>
<dbReference type="EMBL" id="PNCL01000028">
    <property type="protein sequence ID" value="TMP60241.1"/>
    <property type="molecule type" value="Genomic_DNA"/>
</dbReference>
<dbReference type="Proteomes" id="UP000305730">
    <property type="component" value="Unassembled WGS sequence"/>
</dbReference>
<evidence type="ECO:0000313" key="2">
    <source>
        <dbReference type="EMBL" id="TMP46709.1"/>
    </source>
</evidence>
<proteinExistence type="predicted"/>
<dbReference type="Proteomes" id="UP000307706">
    <property type="component" value="Unassembled WGS sequence"/>
</dbReference>
<organism evidence="3 5">
    <name type="scientific">Pseudoalteromonas citrea</name>
    <dbReference type="NCBI Taxonomy" id="43655"/>
    <lineage>
        <taxon>Bacteria</taxon>
        <taxon>Pseudomonadati</taxon>
        <taxon>Pseudomonadota</taxon>
        <taxon>Gammaproteobacteria</taxon>
        <taxon>Alteromonadales</taxon>
        <taxon>Pseudoalteromonadaceae</taxon>
        <taxon>Pseudoalteromonas</taxon>
    </lineage>
</organism>
<protein>
    <submittedName>
        <fullName evidence="3">Uncharacterized protein</fullName>
    </submittedName>
</protein>
<dbReference type="AlphaFoldDB" id="A0A5S3XS45"/>
<evidence type="ECO:0000313" key="4">
    <source>
        <dbReference type="Proteomes" id="UP000305730"/>
    </source>
</evidence>
<keyword evidence="4" id="KW-1185">Reference proteome</keyword>
<comment type="caution">
    <text evidence="3">The sequence shown here is derived from an EMBL/GenBank/DDBJ whole genome shotgun (WGS) entry which is preliminary data.</text>
</comment>
<reference evidence="3" key="3">
    <citation type="submission" date="2019-09" db="EMBL/GenBank/DDBJ databases">
        <title>Co-occurence of chitin degradation, pigmentation and bioactivity in marine Pseudoalteromonas.</title>
        <authorList>
            <person name="Sonnenschein E.C."/>
            <person name="Bech P.K."/>
        </authorList>
    </citation>
    <scope>NUCLEOTIDE SEQUENCE</scope>
    <source>
        <strain evidence="3">S2231</strain>
        <strain evidence="4">S2233</strain>
    </source>
</reference>
<sequence length="72" mass="8480">MLQKRLGQHLFPSRGYKRAHNNCNKQDQQKGQVKKSHIKKIKNKKHQAKQDHEINKKARINTVLIKLKGDID</sequence>
<dbReference type="EMBL" id="PNCK01000005">
    <property type="protein sequence ID" value="TMP46709.1"/>
    <property type="molecule type" value="Genomic_DNA"/>
</dbReference>